<sequence length="1703" mass="187573">MSQLQNTPTPPPDATARFAHLNPSEGVHLLKLTQYGDMPVASVTANTFLDADRRLHLPRVHYDLGGSAPSDWWLTLRYHGTAEDGSLLLQVDNFGPARSGNMISGQVSVDLSGQSVKARSKNSAGGSPGITQATLSFYDVNGVELASFPNVTDENGNYSVTVPDGDVTYLKIRGGFFSNDPNRPFAGELMVLCLPTQTENTCHATVYGSLVMRLATRFADDDWTMRQSKARTLIAETLKIDRDPTLEVIDNFETLFDGDEFWRKIGNDAGQFDAWADVLTADLADGFLDDASISAGVFKQAQVRVSAVANYAIQYEQIQPRQVVDEQGNVSESSRQLVLESLSGEKTAQGTQIETQQFLSDVILKEELENGESTIVYQSFQVGDWQSQLNAETTVLAKVFSRDPTLFNLPVTEKNRIARLLVTAESELMQQAQDEWLEAVNEDILAVLYFDGLDELIAQARTYVAVVALPEPTARRMPYQAPSDPQRTARSAPASQNMGWVGVEFDGNSTVSVGNSLPIALSVVGKSYSFSDFMAGVSGTQAFTKPILEPNLVGEMSGGAVGTAAAIAFNAYQKTDFQGTTFDNSLFLSGDQLAHNFPDQNKYCTEGEGRYVVTKELGWNVHTINNVMLALQALTTGVQYKNGHMVKIKDSLTAIHTKLENAGEIGSQIMDGIEAILLAADLVLDIYSGIVTAESEVKDTDSEAEDADSEAKSFNAEDAHKLRIDVIDPTRNALGNLKRLVEVAVAALPQRPNRAEIDAQSIFNMLIDKKGKQDDAMYRGLSKDVGLAKLVAAQLLGHHLAKMTPTHVQQGSQKVPCQVGALSCKTVARIYVGYKLGIFAKGSYEYTLIDKLNPHDMKGIFRSIGKDNYTRQTNILFHGILSNLEKRAKEIVGATALLGVAAAVKSPEDIASVIQAVGTVVLTELFNWSRETVADNVENLLRIVLSSNAFGAAQKANALVGILGAQFATPNEYPFDIKVVDGELTFSPPSVQHKMFTYGIQPKLNMETFGLENEDCHGLILTGDCFNNGFFLLRDTNPETLSKNILMVANSERQARTRNSALFYFNQSKASTEVALRVNKSLPLLGWSFDIQERPYSEGSYQEWVSFRPEVNQVRNALITAGQVIDHLKEDPATGLAFFDFFDVLVTEQSGYFSFIMGRNEASVLVNHKSRGVFREVFQFFFLDDQLKQCSTEESSKKTHYPAQHISYYKMASAQDIMKNAVENSPNSPSVHFHKFNQGDKAFHCITNLTDIPLRLVRYNSGALKFLASTDLSPGVQYCLDSRLAERYRYAVFDAIFSQYTLDYKWRDDADLIRHLALRTDNGSNSFTYYEYLSHPWKIDYNAHNSAFIVDRLASEFSDIGPDIVLPEIETRLTASGEASSFPKVFPVEVTFAGRPINDFHINIVESPKHGELSVDGNNLIYSLTDTNYVGTDFFSISVISGIRPGSEVKEGWVDVIGTAPPPPPFTGTSKLNDTGITWGGNYPSGNNATCTGATVEMQDCSHGRDVTHNDPSDGHAGFSFTKISATGQALSAAATEWSCVQDNVTGLMWEVKQGGNGKVGDEGLHDADDRYNWYNTDPDTNGGADGYADDDGAICYGYQKDNPDTYCNTQAYVARVNVAGYCGYKDWRMPNREELRSIVHYGRRGPVIDADYFPNTRSSWYWSSSPVVGYPYSAWYVPFHYDGDGHGGRNNYNHVRLVRGGQ</sequence>
<dbReference type="Proteomes" id="UP000194798">
    <property type="component" value="Unassembled WGS sequence"/>
</dbReference>
<comment type="caution">
    <text evidence="3">The sequence shown here is derived from an EMBL/GenBank/DDBJ whole genome shotgun (WGS) entry which is preliminary data.</text>
</comment>
<organism evidence="3 4">
    <name type="scientific">Thioflexithrix psekupsensis</name>
    <dbReference type="NCBI Taxonomy" id="1570016"/>
    <lineage>
        <taxon>Bacteria</taxon>
        <taxon>Pseudomonadati</taxon>
        <taxon>Pseudomonadota</taxon>
        <taxon>Gammaproteobacteria</taxon>
        <taxon>Thiotrichales</taxon>
        <taxon>Thioflexithrix</taxon>
    </lineage>
</organism>
<reference evidence="3 4" key="1">
    <citation type="submission" date="2016-12" db="EMBL/GenBank/DDBJ databases">
        <title>Thioflexothrix psekupsii D3 genome sequencing and assembly.</title>
        <authorList>
            <person name="Fomenkov A."/>
            <person name="Vincze T."/>
            <person name="Grabovich M."/>
            <person name="Anton B.P."/>
            <person name="Dubinina G."/>
            <person name="Orlova M."/>
            <person name="Belousova E."/>
            <person name="Roberts R.J."/>
        </authorList>
    </citation>
    <scope>NUCLEOTIDE SEQUENCE [LARGE SCALE GENOMIC DNA]</scope>
    <source>
        <strain evidence="3">D3</strain>
    </source>
</reference>
<feature type="domain" description="Lcl C-terminal" evidence="2">
    <location>
        <begin position="1540"/>
        <end position="1700"/>
    </location>
</feature>
<keyword evidence="1" id="KW-0175">Coiled coil</keyword>
<accession>A0A251X8P2</accession>
<evidence type="ECO:0000256" key="1">
    <source>
        <dbReference type="SAM" id="Coils"/>
    </source>
</evidence>
<proteinExistence type="predicted"/>
<gene>
    <name evidence="3" type="ORF">TPSD3_08600</name>
</gene>
<protein>
    <recommendedName>
        <fullName evidence="2">Lcl C-terminal domain-containing protein</fullName>
    </recommendedName>
</protein>
<keyword evidence="4" id="KW-1185">Reference proteome</keyword>
<dbReference type="EMBL" id="MSLT01000012">
    <property type="protein sequence ID" value="OUD14366.1"/>
    <property type="molecule type" value="Genomic_DNA"/>
</dbReference>
<evidence type="ECO:0000259" key="2">
    <source>
        <dbReference type="Pfam" id="PF07603"/>
    </source>
</evidence>
<feature type="coiled-coil region" evidence="1">
    <location>
        <begin position="690"/>
        <end position="717"/>
    </location>
</feature>
<evidence type="ECO:0000313" key="4">
    <source>
        <dbReference type="Proteomes" id="UP000194798"/>
    </source>
</evidence>
<evidence type="ECO:0000313" key="3">
    <source>
        <dbReference type="EMBL" id="OUD14366.1"/>
    </source>
</evidence>
<dbReference type="Pfam" id="PF07603">
    <property type="entry name" value="Lcl_C"/>
    <property type="match status" value="1"/>
</dbReference>
<name>A0A251X8P2_9GAMM</name>
<dbReference type="InterPro" id="IPR011460">
    <property type="entry name" value="Lcl_C"/>
</dbReference>